<feature type="transmembrane region" description="Helical" evidence="1">
    <location>
        <begin position="12"/>
        <end position="33"/>
    </location>
</feature>
<feature type="transmembrane region" description="Helical" evidence="1">
    <location>
        <begin position="86"/>
        <end position="108"/>
    </location>
</feature>
<protein>
    <submittedName>
        <fullName evidence="2">DUF998 domain-containing protein</fullName>
    </submittedName>
</protein>
<evidence type="ECO:0000256" key="1">
    <source>
        <dbReference type="SAM" id="Phobius"/>
    </source>
</evidence>
<organism evidence="2 3">
    <name type="scientific">Phreatobacter stygius</name>
    <dbReference type="NCBI Taxonomy" id="1940610"/>
    <lineage>
        <taxon>Bacteria</taxon>
        <taxon>Pseudomonadati</taxon>
        <taxon>Pseudomonadota</taxon>
        <taxon>Alphaproteobacteria</taxon>
        <taxon>Hyphomicrobiales</taxon>
        <taxon>Phreatobacteraceae</taxon>
        <taxon>Phreatobacter</taxon>
    </lineage>
</organism>
<dbReference type="RefSeq" id="WP_136959636.1">
    <property type="nucleotide sequence ID" value="NZ_CP039690.1"/>
</dbReference>
<name>A0A4D7B294_9HYPH</name>
<sequence>MTRDHQAADRALLRAGLAAGAIFFTVPTIEIFIRPGFDLARHAISMLSLGERGWLMTATFIVTGLLTILSAIGMRRILVGDRLGTWGAGLIGVYGAGMVAAGLFPAQAGMGFPPGTPDDLMPDMTTPVAILHGLAFMVGFAALIAACFVFARRFVKIDARGWATFSAAAGVAIPLFIIIGMSGIVAAGIAIYFGGMLAWCWLAAIVLRLSQENQGISALRAG</sequence>
<dbReference type="EMBL" id="CP039690">
    <property type="protein sequence ID" value="QCI64180.1"/>
    <property type="molecule type" value="Genomic_DNA"/>
</dbReference>
<feature type="transmembrane region" description="Helical" evidence="1">
    <location>
        <begin position="190"/>
        <end position="210"/>
    </location>
</feature>
<proteinExistence type="predicted"/>
<gene>
    <name evidence="2" type="ORF">E8M01_07930</name>
</gene>
<dbReference type="OrthoDB" id="8159487at2"/>
<keyword evidence="1" id="KW-0472">Membrane</keyword>
<dbReference type="Proteomes" id="UP000298781">
    <property type="component" value="Chromosome"/>
</dbReference>
<dbReference type="InterPro" id="IPR009339">
    <property type="entry name" value="DUF998"/>
</dbReference>
<dbReference type="KEGG" id="pstg:E8M01_07930"/>
<evidence type="ECO:0000313" key="3">
    <source>
        <dbReference type="Proteomes" id="UP000298781"/>
    </source>
</evidence>
<dbReference type="AlphaFoldDB" id="A0A4D7B294"/>
<feature type="transmembrane region" description="Helical" evidence="1">
    <location>
        <begin position="162"/>
        <end position="184"/>
    </location>
</feature>
<dbReference type="Pfam" id="PF06197">
    <property type="entry name" value="DUF998"/>
    <property type="match status" value="1"/>
</dbReference>
<keyword evidence="1" id="KW-1133">Transmembrane helix</keyword>
<feature type="transmembrane region" description="Helical" evidence="1">
    <location>
        <begin position="53"/>
        <end position="74"/>
    </location>
</feature>
<feature type="transmembrane region" description="Helical" evidence="1">
    <location>
        <begin position="128"/>
        <end position="150"/>
    </location>
</feature>
<accession>A0A4D7B294</accession>
<keyword evidence="1" id="KW-0812">Transmembrane</keyword>
<keyword evidence="3" id="KW-1185">Reference proteome</keyword>
<evidence type="ECO:0000313" key="2">
    <source>
        <dbReference type="EMBL" id="QCI64180.1"/>
    </source>
</evidence>
<reference evidence="2 3" key="1">
    <citation type="submission" date="2019-04" db="EMBL/GenBank/DDBJ databases">
        <title>Phreatobacter aquaticus sp. nov.</title>
        <authorList>
            <person name="Choi A."/>
        </authorList>
    </citation>
    <scope>NUCLEOTIDE SEQUENCE [LARGE SCALE GENOMIC DNA]</scope>
    <source>
        <strain evidence="2 3">KCTC 52518</strain>
    </source>
</reference>